<name>A0A225DAF6_9BACT</name>
<gene>
    <name evidence="1" type="ORF">FRUB_07661</name>
</gene>
<dbReference type="AlphaFoldDB" id="A0A225DAF6"/>
<dbReference type="InterPro" id="IPR013406">
    <property type="entry name" value="CHP02574_addiction_mod"/>
</dbReference>
<comment type="caution">
    <text evidence="1">The sequence shown here is derived from an EMBL/GenBank/DDBJ whole genome shotgun (WGS) entry which is preliminary data.</text>
</comment>
<keyword evidence="2" id="KW-1185">Reference proteome</keyword>
<organism evidence="1 2">
    <name type="scientific">Fimbriiglobus ruber</name>
    <dbReference type="NCBI Taxonomy" id="1908690"/>
    <lineage>
        <taxon>Bacteria</taxon>
        <taxon>Pseudomonadati</taxon>
        <taxon>Planctomycetota</taxon>
        <taxon>Planctomycetia</taxon>
        <taxon>Gemmatales</taxon>
        <taxon>Gemmataceae</taxon>
        <taxon>Fimbriiglobus</taxon>
    </lineage>
</organism>
<protein>
    <recommendedName>
        <fullName evidence="3">Addiction module protein</fullName>
    </recommendedName>
</protein>
<evidence type="ECO:0008006" key="3">
    <source>
        <dbReference type="Google" id="ProtNLM"/>
    </source>
</evidence>
<dbReference type="Proteomes" id="UP000214646">
    <property type="component" value="Unassembled WGS sequence"/>
</dbReference>
<dbReference type="EMBL" id="NIDE01000014">
    <property type="protein sequence ID" value="OWK38541.1"/>
    <property type="molecule type" value="Genomic_DNA"/>
</dbReference>
<dbReference type="Pfam" id="PF09720">
    <property type="entry name" value="Unstab_antitox"/>
    <property type="match status" value="1"/>
</dbReference>
<proteinExistence type="predicted"/>
<evidence type="ECO:0000313" key="1">
    <source>
        <dbReference type="EMBL" id="OWK38541.1"/>
    </source>
</evidence>
<sequence>MAPTIQDLGIDQLSAENRLRLIGEIWDSLASEGTAIPESHRDELDRRLAAADANPAAGRPWHEVRARLRGES</sequence>
<dbReference type="OrthoDB" id="289306at2"/>
<dbReference type="NCBIfam" id="TIGR02574">
    <property type="entry name" value="stabl_TIGR02574"/>
    <property type="match status" value="1"/>
</dbReference>
<reference evidence="2" key="1">
    <citation type="submission" date="2017-06" db="EMBL/GenBank/DDBJ databases">
        <title>Genome analysis of Fimbriiglobus ruber SP5, the first member of the order Planctomycetales with confirmed chitinolytic capability.</title>
        <authorList>
            <person name="Ravin N.V."/>
            <person name="Rakitin A.L."/>
            <person name="Ivanova A.A."/>
            <person name="Beletsky A.V."/>
            <person name="Kulichevskaya I.S."/>
            <person name="Mardanov A.V."/>
            <person name="Dedysh S.N."/>
        </authorList>
    </citation>
    <scope>NUCLEOTIDE SEQUENCE [LARGE SCALE GENOMIC DNA]</scope>
    <source>
        <strain evidence="2">SP5</strain>
    </source>
</reference>
<evidence type="ECO:0000313" key="2">
    <source>
        <dbReference type="Proteomes" id="UP000214646"/>
    </source>
</evidence>
<accession>A0A225DAF6</accession>
<dbReference type="RefSeq" id="WP_088258316.1">
    <property type="nucleotide sequence ID" value="NZ_NIDE01000014.1"/>
</dbReference>